<evidence type="ECO:0000256" key="1">
    <source>
        <dbReference type="ARBA" id="ARBA00022801"/>
    </source>
</evidence>
<protein>
    <submittedName>
        <fullName evidence="3">Unannotated protein</fullName>
    </submittedName>
</protein>
<dbReference type="GO" id="GO:0006754">
    <property type="term" value="P:ATP biosynthetic process"/>
    <property type="evidence" value="ECO:0007669"/>
    <property type="project" value="TreeGrafter"/>
</dbReference>
<dbReference type="Gene3D" id="3.90.79.10">
    <property type="entry name" value="Nucleoside Triphosphate Pyrophosphohydrolase"/>
    <property type="match status" value="1"/>
</dbReference>
<name>A0A6J6MAN2_9ZZZZ</name>
<accession>A0A6J6MAN2</accession>
<reference evidence="3" key="1">
    <citation type="submission" date="2020-05" db="EMBL/GenBank/DDBJ databases">
        <authorList>
            <person name="Chiriac C."/>
            <person name="Salcher M."/>
            <person name="Ghai R."/>
            <person name="Kavagutti S V."/>
        </authorList>
    </citation>
    <scope>NUCLEOTIDE SEQUENCE</scope>
</reference>
<dbReference type="EMBL" id="CAFBRC010000138">
    <property type="protein sequence ID" value="CAB5078049.1"/>
    <property type="molecule type" value="Genomic_DNA"/>
</dbReference>
<sequence length="306" mass="34528">MTKKLPTVRAAGAVLWRATEPEKIEIALVHRPRYDDWTLPKGKIEPNEHDLAAAYREVLEETGVKAIFGPELGEIEYDAEGVDKTVRFWSARAHEYTQRIDDGEVDEVRWLAPTEARALLTYELDQRVLNSFLTIGTGTNAFILLRHCKAIKRSAWDGDDDDDRPLDAKGARQAARLVDVYRAFADLELHSSDATRSQQSLQPLVQERQSALITEPSVSEYAFKRDKLPARTKVLELITRDQTILLCSHRPVLPTLLEYALEDSRFKAPSENLEPGSAWIIHSRSGVVTQVDYLEAPPTPVSLETD</sequence>
<dbReference type="GO" id="GO:0004081">
    <property type="term" value="F:bis(5'-nucleosyl)-tetraphosphatase (asymmetrical) activity"/>
    <property type="evidence" value="ECO:0007669"/>
    <property type="project" value="TreeGrafter"/>
</dbReference>
<evidence type="ECO:0000313" key="4">
    <source>
        <dbReference type="EMBL" id="CAB4696758.1"/>
    </source>
</evidence>
<gene>
    <name evidence="3" type="ORF">UFOPK2342_00432</name>
    <name evidence="4" type="ORF">UFOPK2423_00918</name>
    <name evidence="5" type="ORF">UFOPK3266_00385</name>
    <name evidence="6" type="ORF">UFOPK4367_01468</name>
</gene>
<proteinExistence type="predicted"/>
<dbReference type="PANTHER" id="PTHR21340:SF0">
    <property type="entry name" value="BIS(5'-NUCLEOSYL)-TETRAPHOSPHATASE [ASYMMETRICAL]"/>
    <property type="match status" value="1"/>
</dbReference>
<dbReference type="AlphaFoldDB" id="A0A6J6MAN2"/>
<dbReference type="InterPro" id="IPR015797">
    <property type="entry name" value="NUDIX_hydrolase-like_dom_sf"/>
</dbReference>
<dbReference type="Pfam" id="PF00300">
    <property type="entry name" value="His_Phos_1"/>
    <property type="match status" value="1"/>
</dbReference>
<organism evidence="3">
    <name type="scientific">freshwater metagenome</name>
    <dbReference type="NCBI Taxonomy" id="449393"/>
    <lineage>
        <taxon>unclassified sequences</taxon>
        <taxon>metagenomes</taxon>
        <taxon>ecological metagenomes</taxon>
    </lineage>
</organism>
<dbReference type="InterPro" id="IPR051325">
    <property type="entry name" value="Nudix_hydrolase_domain"/>
</dbReference>
<dbReference type="EMBL" id="CAFBAA010000006">
    <property type="protein sequence ID" value="CAB4841459.1"/>
    <property type="molecule type" value="Genomic_DNA"/>
</dbReference>
<dbReference type="EMBL" id="CAEZXB010000005">
    <property type="protein sequence ID" value="CAB4670892.1"/>
    <property type="molecule type" value="Genomic_DNA"/>
</dbReference>
<evidence type="ECO:0000259" key="2">
    <source>
        <dbReference type="PROSITE" id="PS51462"/>
    </source>
</evidence>
<dbReference type="SUPFAM" id="SSF53254">
    <property type="entry name" value="Phosphoglycerate mutase-like"/>
    <property type="match status" value="1"/>
</dbReference>
<evidence type="ECO:0000313" key="6">
    <source>
        <dbReference type="EMBL" id="CAB5078049.1"/>
    </source>
</evidence>
<dbReference type="InterPro" id="IPR013078">
    <property type="entry name" value="His_Pase_superF_clade-1"/>
</dbReference>
<dbReference type="Gene3D" id="3.40.50.1240">
    <property type="entry name" value="Phosphoglycerate mutase-like"/>
    <property type="match status" value="1"/>
</dbReference>
<dbReference type="PANTHER" id="PTHR21340">
    <property type="entry name" value="DIADENOSINE 5,5-P1,P4-TETRAPHOSPHATE PYROPHOSPHOHYDROLASE MUTT"/>
    <property type="match status" value="1"/>
</dbReference>
<dbReference type="InterPro" id="IPR029033">
    <property type="entry name" value="His_PPase_superfam"/>
</dbReference>
<dbReference type="GO" id="GO:0006167">
    <property type="term" value="P:AMP biosynthetic process"/>
    <property type="evidence" value="ECO:0007669"/>
    <property type="project" value="TreeGrafter"/>
</dbReference>
<evidence type="ECO:0000313" key="5">
    <source>
        <dbReference type="EMBL" id="CAB4841459.1"/>
    </source>
</evidence>
<dbReference type="SMART" id="SM00855">
    <property type="entry name" value="PGAM"/>
    <property type="match status" value="1"/>
</dbReference>
<dbReference type="InterPro" id="IPR000086">
    <property type="entry name" value="NUDIX_hydrolase_dom"/>
</dbReference>
<dbReference type="Pfam" id="PF00293">
    <property type="entry name" value="NUDIX"/>
    <property type="match status" value="1"/>
</dbReference>
<dbReference type="CDD" id="cd07067">
    <property type="entry name" value="HP_PGM_like"/>
    <property type="match status" value="1"/>
</dbReference>
<evidence type="ECO:0000313" key="3">
    <source>
        <dbReference type="EMBL" id="CAB4670892.1"/>
    </source>
</evidence>
<feature type="domain" description="Nudix hydrolase" evidence="2">
    <location>
        <begin position="6"/>
        <end position="133"/>
    </location>
</feature>
<dbReference type="CDD" id="cd03673">
    <property type="entry name" value="NUDIX_Ap6A_hydrolase"/>
    <property type="match status" value="1"/>
</dbReference>
<dbReference type="InterPro" id="IPR020084">
    <property type="entry name" value="NUDIX_hydrolase_CS"/>
</dbReference>
<dbReference type="PROSITE" id="PS51462">
    <property type="entry name" value="NUDIX"/>
    <property type="match status" value="1"/>
</dbReference>
<keyword evidence="1" id="KW-0378">Hydrolase</keyword>
<dbReference type="SUPFAM" id="SSF55811">
    <property type="entry name" value="Nudix"/>
    <property type="match status" value="1"/>
</dbReference>
<dbReference type="EMBL" id="CAEZXN010000018">
    <property type="protein sequence ID" value="CAB4696758.1"/>
    <property type="molecule type" value="Genomic_DNA"/>
</dbReference>
<dbReference type="PROSITE" id="PS00893">
    <property type="entry name" value="NUDIX_BOX"/>
    <property type="match status" value="1"/>
</dbReference>